<dbReference type="AlphaFoldDB" id="E1YAL5"/>
<evidence type="ECO:0008006" key="2">
    <source>
        <dbReference type="Google" id="ProtNLM"/>
    </source>
</evidence>
<dbReference type="PANTHER" id="PTHR10668:SF103">
    <property type="entry name" value="PYRIDINE NUCLEOTIDE-DISULFIDE OXIDOREDUCTASE DOMAIN-CONTAINING PROTEIN 2"/>
    <property type="match status" value="1"/>
</dbReference>
<organism evidence="1">
    <name type="scientific">uncultured Desulfobacterium sp</name>
    <dbReference type="NCBI Taxonomy" id="201089"/>
    <lineage>
        <taxon>Bacteria</taxon>
        <taxon>Pseudomonadati</taxon>
        <taxon>Thermodesulfobacteriota</taxon>
        <taxon>Desulfobacteria</taxon>
        <taxon>Desulfobacterales</taxon>
        <taxon>Desulfobacteriaceae</taxon>
        <taxon>Desulfobacterium</taxon>
        <taxon>environmental samples</taxon>
    </lineage>
</organism>
<sequence length="182" mass="20138">MAYHNSDPYEFQHAFQAIDNGIPRNDVFSSFIATALDPTRAPEGMHTMYLYSFAPYALRDGGPKKWDEIEKDVADDILGKLQGLATNMGSDNILGRAIHSPLFYERHNATMMNGDICQIGTYNIQMSGNRPFSGWHHYHTPVDKLYMIGASTHPGPGVFGGGRAGVQVIMEDLGIDFGKVIK</sequence>
<dbReference type="EMBL" id="FR695866">
    <property type="protein sequence ID" value="CBX27609.1"/>
    <property type="molecule type" value="Genomic_DNA"/>
</dbReference>
<gene>
    <name evidence="1" type="ORF">N47_H24310</name>
</gene>
<accession>E1YAL5</accession>
<name>E1YAL5_9BACT</name>
<dbReference type="PANTHER" id="PTHR10668">
    <property type="entry name" value="PHYTOENE DEHYDROGENASE"/>
    <property type="match status" value="1"/>
</dbReference>
<protein>
    <recommendedName>
        <fullName evidence="2">Amine oxidase domain-containing protein</fullName>
    </recommendedName>
</protein>
<evidence type="ECO:0000313" key="1">
    <source>
        <dbReference type="EMBL" id="CBX27609.1"/>
    </source>
</evidence>
<reference evidence="1" key="1">
    <citation type="journal article" date="2011" name="Environ. Microbiol.">
        <title>Genomic insights into the metabolic potential of the polycyclic aromatic hydrocarbon degrading sulfate-reducing Deltaproteobacterium N47.</title>
        <authorList>
            <person name="Bergmann F."/>
            <person name="Selesi D."/>
            <person name="Weinmaier T."/>
            <person name="Tischler P."/>
            <person name="Rattei T."/>
            <person name="Meckenstock R.U."/>
        </authorList>
    </citation>
    <scope>NUCLEOTIDE SEQUENCE</scope>
</reference>
<proteinExistence type="predicted"/>